<organism evidence="1 2">
    <name type="scientific">Olivibacter oleidegradans</name>
    <dbReference type="NCBI Taxonomy" id="760123"/>
    <lineage>
        <taxon>Bacteria</taxon>
        <taxon>Pseudomonadati</taxon>
        <taxon>Bacteroidota</taxon>
        <taxon>Sphingobacteriia</taxon>
        <taxon>Sphingobacteriales</taxon>
        <taxon>Sphingobacteriaceae</taxon>
        <taxon>Olivibacter</taxon>
    </lineage>
</organism>
<reference evidence="1 2" key="1">
    <citation type="submission" date="2024-09" db="EMBL/GenBank/DDBJ databases">
        <authorList>
            <person name="Sun Q."/>
            <person name="Mori K."/>
        </authorList>
    </citation>
    <scope>NUCLEOTIDE SEQUENCE [LARGE SCALE GENOMIC DNA]</scope>
    <source>
        <strain evidence="1 2">CCM 7765</strain>
    </source>
</reference>
<sequence>MGKFLKGINGAFSGKVGNNIGARWRSVDYMRSLPRPSNKPATDAQLSQRAKFGMAVAFLSPIKDLLNIGFSDLQQTKATGYNVALRQMLQHGVVGDYPNLEIAYEQVNLSRGRLAPLFGLELAETSPGEATLTWQPKMNRFTAFADDEVIVLVYNKNKAFFDIMEQSTRADGNLSIELPTVFSGDELAVWVIMAHREGIVTSNSQYAGSITVS</sequence>
<dbReference type="Proteomes" id="UP001589774">
    <property type="component" value="Unassembled WGS sequence"/>
</dbReference>
<protein>
    <submittedName>
        <fullName evidence="1">DUF6266 family protein</fullName>
    </submittedName>
</protein>
<comment type="caution">
    <text evidence="1">The sequence shown here is derived from an EMBL/GenBank/DDBJ whole genome shotgun (WGS) entry which is preliminary data.</text>
</comment>
<dbReference type="RefSeq" id="WP_130856082.1">
    <property type="nucleotide sequence ID" value="NZ_JBHLWO010000001.1"/>
</dbReference>
<proteinExistence type="predicted"/>
<evidence type="ECO:0000313" key="2">
    <source>
        <dbReference type="Proteomes" id="UP001589774"/>
    </source>
</evidence>
<name>A0ABV6HHB4_9SPHI</name>
<dbReference type="InterPro" id="IPR046233">
    <property type="entry name" value="DUF6266"/>
</dbReference>
<gene>
    <name evidence="1" type="ORF">ACFFI0_06635</name>
</gene>
<dbReference type="EMBL" id="JBHLWO010000001">
    <property type="protein sequence ID" value="MFC0317977.1"/>
    <property type="molecule type" value="Genomic_DNA"/>
</dbReference>
<dbReference type="Pfam" id="PF19781">
    <property type="entry name" value="DUF6266"/>
    <property type="match status" value="1"/>
</dbReference>
<keyword evidence="2" id="KW-1185">Reference proteome</keyword>
<accession>A0ABV6HHB4</accession>
<evidence type="ECO:0000313" key="1">
    <source>
        <dbReference type="EMBL" id="MFC0317977.1"/>
    </source>
</evidence>